<evidence type="ECO:0000256" key="2">
    <source>
        <dbReference type="SAM" id="Phobius"/>
    </source>
</evidence>
<feature type="region of interest" description="Disordered" evidence="1">
    <location>
        <begin position="128"/>
        <end position="170"/>
    </location>
</feature>
<feature type="transmembrane region" description="Helical" evidence="2">
    <location>
        <begin position="64"/>
        <end position="83"/>
    </location>
</feature>
<keyword evidence="2" id="KW-0812">Transmembrane</keyword>
<evidence type="ECO:0000313" key="4">
    <source>
        <dbReference type="Proteomes" id="UP001597260"/>
    </source>
</evidence>
<evidence type="ECO:0000313" key="3">
    <source>
        <dbReference type="EMBL" id="MFD1325851.1"/>
    </source>
</evidence>
<proteinExistence type="predicted"/>
<reference evidence="4" key="1">
    <citation type="journal article" date="2019" name="Int. J. Syst. Evol. Microbiol.">
        <title>The Global Catalogue of Microorganisms (GCM) 10K type strain sequencing project: providing services to taxonomists for standard genome sequencing and annotation.</title>
        <authorList>
            <consortium name="The Broad Institute Genomics Platform"/>
            <consortium name="The Broad Institute Genome Sequencing Center for Infectious Disease"/>
            <person name="Wu L."/>
            <person name="Ma J."/>
        </authorList>
    </citation>
    <scope>NUCLEOTIDE SEQUENCE [LARGE SCALE GENOMIC DNA]</scope>
    <source>
        <strain evidence="4">JCM 31037</strain>
    </source>
</reference>
<dbReference type="Proteomes" id="UP001597260">
    <property type="component" value="Unassembled WGS sequence"/>
</dbReference>
<dbReference type="RefSeq" id="WP_377578762.1">
    <property type="nucleotide sequence ID" value="NZ_JBHTMP010000098.1"/>
</dbReference>
<sequence length="257" mass="26033">MTQRACPACGYLDDSGSAYCLDPGCGARLKPVESPSAGSTAAAPPTAASTAVASPERAASPIRGWLVLAAVLAIALAGTGLWLGTAPFDDRAVGPDPGTSVGPGPGPGEPLPATVVSPPVSPVPPLLTPTAPRATVAPTVGGATRTPRRTTPPPAQSQRPPVPYVTTASSPQCRADGSWVLGATAQLHNAARGTEAVLQYPLGDGNYHGGGMAGGPTRFTDSSPAIHRTESEDWYVEVKLPDGRRIKSATKVSYNPC</sequence>
<comment type="caution">
    <text evidence="3">The sequence shown here is derived from an EMBL/GenBank/DDBJ whole genome shotgun (WGS) entry which is preliminary data.</text>
</comment>
<feature type="region of interest" description="Disordered" evidence="1">
    <location>
        <begin position="93"/>
        <end position="115"/>
    </location>
</feature>
<evidence type="ECO:0008006" key="5">
    <source>
        <dbReference type="Google" id="ProtNLM"/>
    </source>
</evidence>
<evidence type="ECO:0000256" key="1">
    <source>
        <dbReference type="SAM" id="MobiDB-lite"/>
    </source>
</evidence>
<keyword evidence="2" id="KW-1133">Transmembrane helix</keyword>
<protein>
    <recommendedName>
        <fullName evidence="5">Serine/threonine protein kinase</fullName>
    </recommendedName>
</protein>
<feature type="compositionally biased region" description="Low complexity" evidence="1">
    <location>
        <begin position="128"/>
        <end position="145"/>
    </location>
</feature>
<keyword evidence="4" id="KW-1185">Reference proteome</keyword>
<organism evidence="3 4">
    <name type="scientific">Micromonospora sonneratiae</name>
    <dbReference type="NCBI Taxonomy" id="1184706"/>
    <lineage>
        <taxon>Bacteria</taxon>
        <taxon>Bacillati</taxon>
        <taxon>Actinomycetota</taxon>
        <taxon>Actinomycetes</taxon>
        <taxon>Micromonosporales</taxon>
        <taxon>Micromonosporaceae</taxon>
        <taxon>Micromonospora</taxon>
    </lineage>
</organism>
<accession>A0ABW3YQH0</accession>
<name>A0ABW3YQH0_9ACTN</name>
<feature type="compositionally biased region" description="Pro residues" evidence="1">
    <location>
        <begin position="150"/>
        <end position="163"/>
    </location>
</feature>
<dbReference type="EMBL" id="JBHTMP010000098">
    <property type="protein sequence ID" value="MFD1325851.1"/>
    <property type="molecule type" value="Genomic_DNA"/>
</dbReference>
<keyword evidence="2" id="KW-0472">Membrane</keyword>
<gene>
    <name evidence="3" type="ORF">ACFQ4H_32705</name>
</gene>